<sequence length="99" mass="10474">MINRPDQGKAKTMTDKTRQDMANEAADMVARMLADFQAITGYPPECIAAGAHGQIVATVTLLLGGPQAAVMFRQAAERVENLPSLHAASLAMRPPAGRA</sequence>
<evidence type="ECO:0000313" key="2">
    <source>
        <dbReference type="Proteomes" id="UP000186141"/>
    </source>
</evidence>
<gene>
    <name evidence="1" type="ORF">SAMN05421774_101808</name>
</gene>
<proteinExistence type="predicted"/>
<protein>
    <submittedName>
        <fullName evidence="1">Uncharacterized protein</fullName>
    </submittedName>
</protein>
<keyword evidence="2" id="KW-1185">Reference proteome</keyword>
<reference evidence="1 2" key="1">
    <citation type="submission" date="2017-01" db="EMBL/GenBank/DDBJ databases">
        <authorList>
            <person name="Mah S.A."/>
            <person name="Swanson W.J."/>
            <person name="Moy G.W."/>
            <person name="Vacquier V.D."/>
        </authorList>
    </citation>
    <scope>NUCLEOTIDE SEQUENCE [LARGE SCALE GENOMIC DNA]</scope>
    <source>
        <strain evidence="1 2">DSM 26375</strain>
    </source>
</reference>
<evidence type="ECO:0000313" key="1">
    <source>
        <dbReference type="EMBL" id="SIS67219.1"/>
    </source>
</evidence>
<dbReference type="EMBL" id="FTOT01000001">
    <property type="protein sequence ID" value="SIS67219.1"/>
    <property type="molecule type" value="Genomic_DNA"/>
</dbReference>
<name>A0A1N7L028_9RHOB</name>
<dbReference type="STRING" id="1086013.SAMN05421774_101808"/>
<organism evidence="1 2">
    <name type="scientific">Gemmobacter megaterium</name>
    <dbReference type="NCBI Taxonomy" id="1086013"/>
    <lineage>
        <taxon>Bacteria</taxon>
        <taxon>Pseudomonadati</taxon>
        <taxon>Pseudomonadota</taxon>
        <taxon>Alphaproteobacteria</taxon>
        <taxon>Rhodobacterales</taxon>
        <taxon>Paracoccaceae</taxon>
        <taxon>Gemmobacter</taxon>
    </lineage>
</organism>
<dbReference type="Proteomes" id="UP000186141">
    <property type="component" value="Unassembled WGS sequence"/>
</dbReference>
<dbReference type="RefSeq" id="WP_076528884.1">
    <property type="nucleotide sequence ID" value="NZ_BMEH01000001.1"/>
</dbReference>
<accession>A0A1N7L028</accession>
<dbReference type="AlphaFoldDB" id="A0A1N7L028"/>